<accession>A0AC58UFS1</accession>
<reference evidence="2" key="2">
    <citation type="submission" date="2025-08" db="UniProtKB">
        <authorList>
            <consortium name="RefSeq"/>
        </authorList>
    </citation>
    <scope>IDENTIFICATION</scope>
    <source>
        <tissue evidence="2">Leaf</tissue>
    </source>
</reference>
<name>A0AC58UFS1_TOBAC</name>
<proteinExistence type="predicted"/>
<dbReference type="RefSeq" id="XP_075108064.1">
    <property type="nucleotide sequence ID" value="XM_075251963.1"/>
</dbReference>
<keyword evidence="1" id="KW-1185">Reference proteome</keyword>
<protein>
    <submittedName>
        <fullName evidence="2">U-box domain-containing protein 32</fullName>
    </submittedName>
</protein>
<gene>
    <name evidence="2" type="primary">LOC107796880</name>
</gene>
<evidence type="ECO:0000313" key="2">
    <source>
        <dbReference type="RefSeq" id="XP_075108064.1"/>
    </source>
</evidence>
<reference evidence="1" key="1">
    <citation type="journal article" date="2014" name="Nat. Commun.">
        <title>The tobacco genome sequence and its comparison with those of tomato and potato.</title>
        <authorList>
            <person name="Sierro N."/>
            <person name="Battey J.N."/>
            <person name="Ouadi S."/>
            <person name="Bakaher N."/>
            <person name="Bovet L."/>
            <person name="Willig A."/>
            <person name="Goepfert S."/>
            <person name="Peitsch M.C."/>
            <person name="Ivanov N.V."/>
        </authorList>
    </citation>
    <scope>NUCLEOTIDE SEQUENCE [LARGE SCALE GENOMIC DNA]</scope>
</reference>
<organism evidence="1 2">
    <name type="scientific">Nicotiana tabacum</name>
    <name type="common">Common tobacco</name>
    <dbReference type="NCBI Taxonomy" id="4097"/>
    <lineage>
        <taxon>Eukaryota</taxon>
        <taxon>Viridiplantae</taxon>
        <taxon>Streptophyta</taxon>
        <taxon>Embryophyta</taxon>
        <taxon>Tracheophyta</taxon>
        <taxon>Spermatophyta</taxon>
        <taxon>Magnoliopsida</taxon>
        <taxon>eudicotyledons</taxon>
        <taxon>Gunneridae</taxon>
        <taxon>Pentapetalae</taxon>
        <taxon>asterids</taxon>
        <taxon>lamiids</taxon>
        <taxon>Solanales</taxon>
        <taxon>Solanaceae</taxon>
        <taxon>Nicotianoideae</taxon>
        <taxon>Nicotianeae</taxon>
        <taxon>Nicotiana</taxon>
    </lineage>
</organism>
<dbReference type="Proteomes" id="UP000790787">
    <property type="component" value="Chromosome 4"/>
</dbReference>
<evidence type="ECO:0000313" key="1">
    <source>
        <dbReference type="Proteomes" id="UP000790787"/>
    </source>
</evidence>
<sequence>MSEGFGVINAEGICDGENTVFVAVGKNVKEGKSILSWALKSFSVRRICILHVHQPNHLLDGKVSGTKLKQHMVKACQELERQKLHKLLNQHLLFLSQAGIQGGKVWLEMNNVEKGIIHIIEQHKIQWLVMGAAAETHYSKQLSELKSSKAKFVCQHAPIHCQIWFTCSSYLIHTRSKNCSHLTSKESLSSPKDNGGTKLHDHADDGYEDLNISEDASMSADKMVNVEIKGNYSFLRSKNKCEAHLHRSTSLPILEEGRFHAKPSSDERSRLEHAMMDAENSKKRAFEESVKRWRAEEDAMEAIHMAEVSYKLSKEEEGRRKEKEEILAKQKEEVERMKIQYDLCLKELQMIQEKKLVLESQITESSYAAQELEEKIIQAVELLISFRKKRDELQIECDNAIKEVNQFRKLVEADTDEHCIKNFFSISFSDIIEATQNFDPTSKIGEGKLGSVYKGIIHNVKVAIKMLPACGSLSDSDFQHKAESLSRVRHPNLVTLMGICSESRSLTYEFLEKGNLEDHLAGRTKSRPLCWQHRIRIAVEICSALIFLHASDPCLVHGNLTLSNILLDAKFISKISDLGVHLLVSHNENSSIDGIFCCKDDPEASDPECIDKGQLTVESDVYSFGIILLRLLTARPASGIVREVKCAWESGNLGSVLDCSAGEWPTERANLLAYLALRCCANDPLNRPNMLLDVWPTIEPMRDVSTPCPDSNTSSQGSKGQRRIPPHFVCPIFQEVMEDPYIAADGYTYEGDAIKGWLYSGHDTSPMTNLKLDTCDLIPNYALYRAIQEWQQQS</sequence>